<dbReference type="InParanoid" id="A0A316VH94"/>
<dbReference type="RefSeq" id="XP_025357264.1">
    <property type="nucleotide sequence ID" value="XM_025501307.1"/>
</dbReference>
<name>A0A316VH94_9BASI</name>
<dbReference type="Proteomes" id="UP000245771">
    <property type="component" value="Unassembled WGS sequence"/>
</dbReference>
<dbReference type="GeneID" id="37023088"/>
<evidence type="ECO:0000256" key="1">
    <source>
        <dbReference type="SAM" id="SignalP"/>
    </source>
</evidence>
<gene>
    <name evidence="2" type="ORF">FA14DRAFT_183281</name>
</gene>
<protein>
    <submittedName>
        <fullName evidence="2">Uncharacterized protein</fullName>
    </submittedName>
</protein>
<keyword evidence="1" id="KW-0732">Signal</keyword>
<dbReference type="AlphaFoldDB" id="A0A316VH94"/>
<evidence type="ECO:0000313" key="3">
    <source>
        <dbReference type="Proteomes" id="UP000245771"/>
    </source>
</evidence>
<accession>A0A316VH94</accession>
<organism evidence="2 3">
    <name type="scientific">Meira miltonrushii</name>
    <dbReference type="NCBI Taxonomy" id="1280837"/>
    <lineage>
        <taxon>Eukaryota</taxon>
        <taxon>Fungi</taxon>
        <taxon>Dikarya</taxon>
        <taxon>Basidiomycota</taxon>
        <taxon>Ustilaginomycotina</taxon>
        <taxon>Exobasidiomycetes</taxon>
        <taxon>Exobasidiales</taxon>
        <taxon>Brachybasidiaceae</taxon>
        <taxon>Meira</taxon>
    </lineage>
</organism>
<feature type="signal peptide" evidence="1">
    <location>
        <begin position="1"/>
        <end position="21"/>
    </location>
</feature>
<keyword evidence="3" id="KW-1185">Reference proteome</keyword>
<dbReference type="EMBL" id="KZ819602">
    <property type="protein sequence ID" value="PWN36962.1"/>
    <property type="molecule type" value="Genomic_DNA"/>
</dbReference>
<proteinExistence type="predicted"/>
<sequence>MISKLAFFFAFALIAALQTNAFPTSNDDQLKLIRKDVGVEQSLNDLTRRDDAFYVQFCDASDSCTSPLYNFQDVCYNQPNKTKIKFHKPSGTITLGTYYLASYSAAGCLTANKIACQALGVSGIDGTKTIDINSPGSYYKINVAGPYKKRNELNEGESVPLEKREDCGQ</sequence>
<evidence type="ECO:0000313" key="2">
    <source>
        <dbReference type="EMBL" id="PWN36962.1"/>
    </source>
</evidence>
<feature type="chain" id="PRO_5016449671" evidence="1">
    <location>
        <begin position="22"/>
        <end position="169"/>
    </location>
</feature>
<reference evidence="2 3" key="1">
    <citation type="journal article" date="2018" name="Mol. Biol. Evol.">
        <title>Broad Genomic Sampling Reveals a Smut Pathogenic Ancestry of the Fungal Clade Ustilaginomycotina.</title>
        <authorList>
            <person name="Kijpornyongpan T."/>
            <person name="Mondo S.J."/>
            <person name="Barry K."/>
            <person name="Sandor L."/>
            <person name="Lee J."/>
            <person name="Lipzen A."/>
            <person name="Pangilinan J."/>
            <person name="LaButti K."/>
            <person name="Hainaut M."/>
            <person name="Henrissat B."/>
            <person name="Grigoriev I.V."/>
            <person name="Spatafora J.W."/>
            <person name="Aime M.C."/>
        </authorList>
    </citation>
    <scope>NUCLEOTIDE SEQUENCE [LARGE SCALE GENOMIC DNA]</scope>
    <source>
        <strain evidence="2 3">MCA 3882</strain>
    </source>
</reference>